<evidence type="ECO:0000256" key="14">
    <source>
        <dbReference type="ARBA" id="ARBA00022989"/>
    </source>
</evidence>
<dbReference type="FunFam" id="3.80.10.10:FF:000722">
    <property type="entry name" value="Leucine-rich repeat receptor-like protein kinase"/>
    <property type="match status" value="1"/>
</dbReference>
<feature type="signal peptide" evidence="21">
    <location>
        <begin position="1"/>
        <end position="24"/>
    </location>
</feature>
<feature type="region of interest" description="Disordered" evidence="19">
    <location>
        <begin position="407"/>
        <end position="446"/>
    </location>
</feature>
<evidence type="ECO:0000256" key="6">
    <source>
        <dbReference type="ARBA" id="ARBA00022614"/>
    </source>
</evidence>
<dbReference type="GO" id="GO:0016020">
    <property type="term" value="C:membrane"/>
    <property type="evidence" value="ECO:0007669"/>
    <property type="project" value="UniProtKB-SubCell"/>
</dbReference>
<dbReference type="Proteomes" id="UP001293254">
    <property type="component" value="Unassembled WGS sequence"/>
</dbReference>
<dbReference type="Gene3D" id="3.80.10.10">
    <property type="entry name" value="Ribonuclease Inhibitor"/>
    <property type="match status" value="2"/>
</dbReference>
<dbReference type="InterPro" id="IPR013210">
    <property type="entry name" value="LRR_N_plant-typ"/>
</dbReference>
<dbReference type="SUPFAM" id="SSF56112">
    <property type="entry name" value="Protein kinase-like (PK-like)"/>
    <property type="match status" value="1"/>
</dbReference>
<evidence type="ECO:0000256" key="8">
    <source>
        <dbReference type="ARBA" id="ARBA00022692"/>
    </source>
</evidence>
<reference evidence="23" key="1">
    <citation type="submission" date="2020-06" db="EMBL/GenBank/DDBJ databases">
        <authorList>
            <person name="Li T."/>
            <person name="Hu X."/>
            <person name="Zhang T."/>
            <person name="Song X."/>
            <person name="Zhang H."/>
            <person name="Dai N."/>
            <person name="Sheng W."/>
            <person name="Hou X."/>
            <person name="Wei L."/>
        </authorList>
    </citation>
    <scope>NUCLEOTIDE SEQUENCE</scope>
    <source>
        <strain evidence="23">3651</strain>
        <tissue evidence="23">Leaf</tissue>
    </source>
</reference>
<keyword evidence="10" id="KW-0677">Repeat</keyword>
<comment type="catalytic activity">
    <reaction evidence="17">
        <text>L-threonyl-[protein] + ATP = O-phospho-L-threonyl-[protein] + ADP + H(+)</text>
        <dbReference type="Rhea" id="RHEA:46608"/>
        <dbReference type="Rhea" id="RHEA-COMP:11060"/>
        <dbReference type="Rhea" id="RHEA-COMP:11605"/>
        <dbReference type="ChEBI" id="CHEBI:15378"/>
        <dbReference type="ChEBI" id="CHEBI:30013"/>
        <dbReference type="ChEBI" id="CHEBI:30616"/>
        <dbReference type="ChEBI" id="CHEBI:61977"/>
        <dbReference type="ChEBI" id="CHEBI:456216"/>
        <dbReference type="EC" id="2.7.11.1"/>
    </reaction>
</comment>
<proteinExistence type="inferred from homology"/>
<dbReference type="InterPro" id="IPR046959">
    <property type="entry name" value="PRK1-6/SRF4-like"/>
</dbReference>
<dbReference type="InterPro" id="IPR032675">
    <property type="entry name" value="LRR_dom_sf"/>
</dbReference>
<dbReference type="GO" id="GO:0004674">
    <property type="term" value="F:protein serine/threonine kinase activity"/>
    <property type="evidence" value="ECO:0007669"/>
    <property type="project" value="UniProtKB-KW"/>
</dbReference>
<evidence type="ECO:0000256" key="5">
    <source>
        <dbReference type="ARBA" id="ARBA00022553"/>
    </source>
</evidence>
<dbReference type="CDD" id="cd14066">
    <property type="entry name" value="STKc_IRAK"/>
    <property type="match status" value="1"/>
</dbReference>
<evidence type="ECO:0000313" key="23">
    <source>
        <dbReference type="EMBL" id="KAK4426394.1"/>
    </source>
</evidence>
<keyword evidence="7" id="KW-0808">Transferase</keyword>
<evidence type="ECO:0000259" key="22">
    <source>
        <dbReference type="PROSITE" id="PS50011"/>
    </source>
</evidence>
<keyword evidence="12 23" id="KW-0418">Kinase</keyword>
<dbReference type="Pfam" id="PF08263">
    <property type="entry name" value="LRRNT_2"/>
    <property type="match status" value="1"/>
</dbReference>
<comment type="subcellular location">
    <subcellularLocation>
        <location evidence="1">Membrane</location>
        <topology evidence="1">Single-pass type I membrane protein</topology>
    </subcellularLocation>
</comment>
<keyword evidence="5" id="KW-0597">Phosphoprotein</keyword>
<dbReference type="Gene3D" id="1.10.510.10">
    <property type="entry name" value="Transferase(Phosphotransferase) domain 1"/>
    <property type="match status" value="1"/>
</dbReference>
<comment type="similarity">
    <text evidence="2">Belongs to the RLP family.</text>
</comment>
<feature type="region of interest" description="Disordered" evidence="19">
    <location>
        <begin position="614"/>
        <end position="656"/>
    </location>
</feature>
<dbReference type="Pfam" id="PF00069">
    <property type="entry name" value="Pkinase"/>
    <property type="match status" value="1"/>
</dbReference>
<dbReference type="EC" id="2.7.11.1" evidence="3"/>
<gene>
    <name evidence="23" type="ORF">Salat_1408000</name>
</gene>
<keyword evidence="16" id="KW-0325">Glycoprotein</keyword>
<evidence type="ECO:0000256" key="15">
    <source>
        <dbReference type="ARBA" id="ARBA00023136"/>
    </source>
</evidence>
<keyword evidence="9 21" id="KW-0732">Signal</keyword>
<comment type="catalytic activity">
    <reaction evidence="18">
        <text>L-seryl-[protein] + ATP = O-phospho-L-seryl-[protein] + ADP + H(+)</text>
        <dbReference type="Rhea" id="RHEA:17989"/>
        <dbReference type="Rhea" id="RHEA-COMP:9863"/>
        <dbReference type="Rhea" id="RHEA-COMP:11604"/>
        <dbReference type="ChEBI" id="CHEBI:15378"/>
        <dbReference type="ChEBI" id="CHEBI:29999"/>
        <dbReference type="ChEBI" id="CHEBI:30616"/>
        <dbReference type="ChEBI" id="CHEBI:83421"/>
        <dbReference type="ChEBI" id="CHEBI:456216"/>
        <dbReference type="EC" id="2.7.11.1"/>
    </reaction>
</comment>
<evidence type="ECO:0000256" key="13">
    <source>
        <dbReference type="ARBA" id="ARBA00022840"/>
    </source>
</evidence>
<evidence type="ECO:0000256" key="17">
    <source>
        <dbReference type="ARBA" id="ARBA00047899"/>
    </source>
</evidence>
<keyword evidence="8 20" id="KW-0812">Transmembrane</keyword>
<evidence type="ECO:0000256" key="7">
    <source>
        <dbReference type="ARBA" id="ARBA00022679"/>
    </source>
</evidence>
<dbReference type="SUPFAM" id="SSF52058">
    <property type="entry name" value="L domain-like"/>
    <property type="match status" value="1"/>
</dbReference>
<dbReference type="FunFam" id="1.10.510.10:FF:001023">
    <property type="entry name" value="Os07g0541700 protein"/>
    <property type="match status" value="1"/>
</dbReference>
<evidence type="ECO:0000256" key="10">
    <source>
        <dbReference type="ARBA" id="ARBA00022737"/>
    </source>
</evidence>
<dbReference type="Gene3D" id="3.30.200.20">
    <property type="entry name" value="Phosphorylase Kinase, domain 1"/>
    <property type="match status" value="1"/>
</dbReference>
<dbReference type="InterPro" id="IPR000719">
    <property type="entry name" value="Prot_kinase_dom"/>
</dbReference>
<dbReference type="GO" id="GO:0005524">
    <property type="term" value="F:ATP binding"/>
    <property type="evidence" value="ECO:0007669"/>
    <property type="project" value="UniProtKB-KW"/>
</dbReference>
<keyword evidence="4" id="KW-0723">Serine/threonine-protein kinase</keyword>
<keyword evidence="23" id="KW-0675">Receptor</keyword>
<feature type="transmembrane region" description="Helical" evidence="20">
    <location>
        <begin position="338"/>
        <end position="360"/>
    </location>
</feature>
<protein>
    <recommendedName>
        <fullName evidence="3">non-specific serine/threonine protein kinase</fullName>
        <ecNumber evidence="3">2.7.11.1</ecNumber>
    </recommendedName>
</protein>
<feature type="domain" description="Protein kinase" evidence="22">
    <location>
        <begin position="463"/>
        <end position="767"/>
    </location>
</feature>
<evidence type="ECO:0000256" key="3">
    <source>
        <dbReference type="ARBA" id="ARBA00012513"/>
    </source>
</evidence>
<feature type="chain" id="PRO_5042249367" description="non-specific serine/threonine protein kinase" evidence="21">
    <location>
        <begin position="25"/>
        <end position="773"/>
    </location>
</feature>
<evidence type="ECO:0000256" key="12">
    <source>
        <dbReference type="ARBA" id="ARBA00022777"/>
    </source>
</evidence>
<evidence type="ECO:0000256" key="20">
    <source>
        <dbReference type="SAM" id="Phobius"/>
    </source>
</evidence>
<accession>A0AAE2CLK1</accession>
<evidence type="ECO:0000256" key="2">
    <source>
        <dbReference type="ARBA" id="ARBA00009592"/>
    </source>
</evidence>
<evidence type="ECO:0000256" key="4">
    <source>
        <dbReference type="ARBA" id="ARBA00022527"/>
    </source>
</evidence>
<feature type="region of interest" description="Disordered" evidence="19">
    <location>
        <begin position="294"/>
        <end position="329"/>
    </location>
</feature>
<evidence type="ECO:0000256" key="1">
    <source>
        <dbReference type="ARBA" id="ARBA00004479"/>
    </source>
</evidence>
<sequence length="773" mass="83258">MSSQMFDLWHWRILALSFLVRAQCLGLNTDGVLLLSFKYSITRDPFGVLRSWNYHDENPCSWNGVACGSPGSGDAYFRVTGLSLPDSGLTGTIPATLGMIEHLRNLNLSNNSINGSLPLSMFSASQLQVLDLSNNLVSGGLPELVGKLQNLQLLNLSDNALVGNLPVNLTTIRSLTVVSLKNNYFSGPIPGGFNSVQVLDLSSNLINGSLPPDFGGGNLVYLNVSFNRLAGGIAPEFASQIPANATIDLSFNNLTGPIPDSDLFSNQDSKSYAGNPELCGQQLKKLCPVPSSAATPPIASAPTDSTPAIAAMPQTRGSNPPTGNPPQGKRTVLRTGTILAIVVGDVAGIGILALIFACVYNRKRRKNAEKTIKQEAESAKDFDWAASASSSDEYNWLRTWTCLKKQRRAADGSEETTTESTTSDAEDTQKNHPHKNQAAQEQKTGSLVTVDGEKELELETLLKASAYILGASGSSIMYKAVLEDGTTLAVRRIGENGVERFRDFENQVRVIAKLVHPNLIGIRGFYWGADEKLIIYDFVPNGSLANARYRKAGSSPCHLPWEMRLKIAKGVARGLCYIHDKKHVHGNLKPSNILLDLDMEPKIGDFGLERLVTGDNSSKPGGSARNFGSKRSTASRDSFQDFTSGATPSPSPSVIGVSPYHAPESLRSIKPNPKWDVFSFGVVLLELLIGKIIVSDETAPSLIVGSSTSTDDDKGKVLRMADVAIRAELEGKEDALLALLKLGYGCISPVPQKRPSMKEVLHSLERFPSSSSC</sequence>
<name>A0AAE2CLK1_9LAMI</name>
<evidence type="ECO:0000313" key="24">
    <source>
        <dbReference type="Proteomes" id="UP001293254"/>
    </source>
</evidence>
<keyword evidence="14 20" id="KW-1133">Transmembrane helix</keyword>
<comment type="caution">
    <text evidence="23">The sequence shown here is derived from an EMBL/GenBank/DDBJ whole genome shotgun (WGS) entry which is preliminary data.</text>
</comment>
<dbReference type="PANTHER" id="PTHR48007">
    <property type="entry name" value="LEUCINE-RICH REPEAT RECEPTOR-LIKE PROTEIN KINASE PXC1"/>
    <property type="match status" value="1"/>
</dbReference>
<keyword evidence="24" id="KW-1185">Reference proteome</keyword>
<evidence type="ECO:0000256" key="9">
    <source>
        <dbReference type="ARBA" id="ARBA00022729"/>
    </source>
</evidence>
<evidence type="ECO:0000256" key="21">
    <source>
        <dbReference type="SAM" id="SignalP"/>
    </source>
</evidence>
<dbReference type="PROSITE" id="PS50011">
    <property type="entry name" value="PROTEIN_KINASE_DOM"/>
    <property type="match status" value="1"/>
</dbReference>
<keyword evidence="15 20" id="KW-0472">Membrane</keyword>
<dbReference type="Pfam" id="PF00560">
    <property type="entry name" value="LRR_1"/>
    <property type="match status" value="3"/>
</dbReference>
<keyword evidence="11" id="KW-0547">Nucleotide-binding</keyword>
<dbReference type="PANTHER" id="PTHR48007:SF47">
    <property type="entry name" value="PROTEIN KINASE DOMAIN-CONTAINING PROTEIN"/>
    <property type="match status" value="1"/>
</dbReference>
<feature type="compositionally biased region" description="Polar residues" evidence="19">
    <location>
        <begin position="437"/>
        <end position="446"/>
    </location>
</feature>
<reference evidence="23" key="2">
    <citation type="journal article" date="2024" name="Plant">
        <title>Genomic evolution and insights into agronomic trait innovations of Sesamum species.</title>
        <authorList>
            <person name="Miao H."/>
            <person name="Wang L."/>
            <person name="Qu L."/>
            <person name="Liu H."/>
            <person name="Sun Y."/>
            <person name="Le M."/>
            <person name="Wang Q."/>
            <person name="Wei S."/>
            <person name="Zheng Y."/>
            <person name="Lin W."/>
            <person name="Duan Y."/>
            <person name="Cao H."/>
            <person name="Xiong S."/>
            <person name="Wang X."/>
            <person name="Wei L."/>
            <person name="Li C."/>
            <person name="Ma Q."/>
            <person name="Ju M."/>
            <person name="Zhao R."/>
            <person name="Li G."/>
            <person name="Mu C."/>
            <person name="Tian Q."/>
            <person name="Mei H."/>
            <person name="Zhang T."/>
            <person name="Gao T."/>
            <person name="Zhang H."/>
        </authorList>
    </citation>
    <scope>NUCLEOTIDE SEQUENCE</scope>
    <source>
        <strain evidence="23">3651</strain>
    </source>
</reference>
<dbReference type="InterPro" id="IPR011009">
    <property type="entry name" value="Kinase-like_dom_sf"/>
</dbReference>
<dbReference type="InterPro" id="IPR001611">
    <property type="entry name" value="Leu-rich_rpt"/>
</dbReference>
<evidence type="ECO:0000256" key="19">
    <source>
        <dbReference type="SAM" id="MobiDB-lite"/>
    </source>
</evidence>
<organism evidence="23 24">
    <name type="scientific">Sesamum alatum</name>
    <dbReference type="NCBI Taxonomy" id="300844"/>
    <lineage>
        <taxon>Eukaryota</taxon>
        <taxon>Viridiplantae</taxon>
        <taxon>Streptophyta</taxon>
        <taxon>Embryophyta</taxon>
        <taxon>Tracheophyta</taxon>
        <taxon>Spermatophyta</taxon>
        <taxon>Magnoliopsida</taxon>
        <taxon>eudicotyledons</taxon>
        <taxon>Gunneridae</taxon>
        <taxon>Pentapetalae</taxon>
        <taxon>asterids</taxon>
        <taxon>lamiids</taxon>
        <taxon>Lamiales</taxon>
        <taxon>Pedaliaceae</taxon>
        <taxon>Sesamum</taxon>
    </lineage>
</organism>
<evidence type="ECO:0000256" key="11">
    <source>
        <dbReference type="ARBA" id="ARBA00022741"/>
    </source>
</evidence>
<evidence type="ECO:0000256" key="16">
    <source>
        <dbReference type="ARBA" id="ARBA00023180"/>
    </source>
</evidence>
<keyword evidence="6" id="KW-0433">Leucine-rich repeat</keyword>
<feature type="compositionally biased region" description="Low complexity" evidence="19">
    <location>
        <begin position="294"/>
        <end position="308"/>
    </location>
</feature>
<dbReference type="EMBL" id="JACGWO010000005">
    <property type="protein sequence ID" value="KAK4426394.1"/>
    <property type="molecule type" value="Genomic_DNA"/>
</dbReference>
<evidence type="ECO:0000256" key="18">
    <source>
        <dbReference type="ARBA" id="ARBA00048679"/>
    </source>
</evidence>
<dbReference type="AlphaFoldDB" id="A0AAE2CLK1"/>
<feature type="compositionally biased region" description="Polar residues" evidence="19">
    <location>
        <begin position="629"/>
        <end position="647"/>
    </location>
</feature>
<keyword evidence="13" id="KW-0067">ATP-binding</keyword>
<dbReference type="FunFam" id="3.80.10.10:FF:000275">
    <property type="entry name" value="Leucine-rich repeat receptor-like protein kinase"/>
    <property type="match status" value="1"/>
</dbReference>